<evidence type="ECO:0000259" key="3">
    <source>
        <dbReference type="PROSITE" id="PS50977"/>
    </source>
</evidence>
<dbReference type="KEGG" id="mste:MSTE_02438"/>
<evidence type="ECO:0000313" key="5">
    <source>
        <dbReference type="Proteomes" id="UP000217954"/>
    </source>
</evidence>
<dbReference type="SUPFAM" id="SSF48498">
    <property type="entry name" value="Tetracyclin repressor-like, C-terminal domain"/>
    <property type="match status" value="1"/>
</dbReference>
<evidence type="ECO:0000256" key="2">
    <source>
        <dbReference type="PROSITE-ProRule" id="PRU00335"/>
    </source>
</evidence>
<keyword evidence="1 2" id="KW-0238">DNA-binding</keyword>
<dbReference type="EMBL" id="AP018165">
    <property type="protein sequence ID" value="BAX97750.1"/>
    <property type="molecule type" value="Genomic_DNA"/>
</dbReference>
<dbReference type="GO" id="GO:0003677">
    <property type="term" value="F:DNA binding"/>
    <property type="evidence" value="ECO:0007669"/>
    <property type="project" value="UniProtKB-UniRule"/>
</dbReference>
<evidence type="ECO:0000256" key="1">
    <source>
        <dbReference type="ARBA" id="ARBA00023125"/>
    </source>
</evidence>
<dbReference type="Proteomes" id="UP000217954">
    <property type="component" value="Chromosome"/>
</dbReference>
<feature type="domain" description="HTH tetR-type" evidence="3">
    <location>
        <begin position="48"/>
        <end position="109"/>
    </location>
</feature>
<dbReference type="PANTHER" id="PTHR43479:SF11">
    <property type="entry name" value="ACREF_ENVCD OPERON REPRESSOR-RELATED"/>
    <property type="match status" value="1"/>
</dbReference>
<dbReference type="AlphaFoldDB" id="A0A1Z4EXP7"/>
<protein>
    <submittedName>
        <fullName evidence="4">Putative transcriptional regulator</fullName>
    </submittedName>
</protein>
<dbReference type="SUPFAM" id="SSF46689">
    <property type="entry name" value="Homeodomain-like"/>
    <property type="match status" value="1"/>
</dbReference>
<reference evidence="4 5" key="2">
    <citation type="journal article" date="2017" name="Int. J. Syst. Evol. Microbiol.">
        <title>Mycobacterium stephanolepidis sp. nov., a rapidly growing species related to Mycobacterium chelonae, isolated from marine teleost fish, Stephanolepis cirrhifer.</title>
        <authorList>
            <person name="Fukano H."/>
            <person name="Wada S."/>
            <person name="Kurata O."/>
            <person name="Katayama K."/>
            <person name="Fujiwara N."/>
            <person name="Hoshino Y."/>
        </authorList>
    </citation>
    <scope>NUCLEOTIDE SEQUENCE [LARGE SCALE GENOMIC DNA]</scope>
    <source>
        <strain evidence="4 5">NJB0901</strain>
    </source>
</reference>
<accession>A0A1Z4EXP7</accession>
<dbReference type="PROSITE" id="PS50977">
    <property type="entry name" value="HTH_TETR_2"/>
    <property type="match status" value="1"/>
</dbReference>
<sequence length="237" mass="26105">MNRINLDASAFRLMPVRFPGNTGSCKTDRVPSPAGRSYSGLPADERLARRRRQLLEVGLDILGAPDGPGDLTLRAVCQRSGLAQRYFYESFADKDDFAVAIFDWAVEGLASTVEAEVAAAPPRLQVRAGITSVVRVINADRRIGQLLYSPSQVNPVLVRKRFEATAMFVSLFAQHLRDWFRRDDQGNLPVLAHFIIGGVGQAVAAWLHQDVAVGEDELIEQLVEMLLAHGPERSAQL</sequence>
<dbReference type="PANTHER" id="PTHR43479">
    <property type="entry name" value="ACREF/ENVCD OPERON REPRESSOR-RELATED"/>
    <property type="match status" value="1"/>
</dbReference>
<feature type="DNA-binding region" description="H-T-H motif" evidence="2">
    <location>
        <begin position="72"/>
        <end position="91"/>
    </location>
</feature>
<reference evidence="5" key="1">
    <citation type="journal article" date="2017" name="Genome Announc.">
        <title>Complete Genome Sequence of Mycobacterium stephanolepidis.</title>
        <authorList>
            <person name="Fukano H."/>
            <person name="Yoshida M."/>
            <person name="Katayama Y."/>
            <person name="Omatsu T."/>
            <person name="Mizutani T."/>
            <person name="Kurata O."/>
            <person name="Wada S."/>
            <person name="Hoshino Y."/>
        </authorList>
    </citation>
    <scope>NUCLEOTIDE SEQUENCE [LARGE SCALE GENOMIC DNA]</scope>
    <source>
        <strain evidence="5">NJB0901</strain>
    </source>
</reference>
<dbReference type="InterPro" id="IPR050624">
    <property type="entry name" value="HTH-type_Tx_Regulator"/>
</dbReference>
<proteinExistence type="predicted"/>
<organism evidence="4 5">
    <name type="scientific">[Mycobacterium] stephanolepidis</name>
    <dbReference type="NCBI Taxonomy" id="1520670"/>
    <lineage>
        <taxon>Bacteria</taxon>
        <taxon>Bacillati</taxon>
        <taxon>Actinomycetota</taxon>
        <taxon>Actinomycetes</taxon>
        <taxon>Mycobacteriales</taxon>
        <taxon>Mycobacteriaceae</taxon>
        <taxon>Mycobacteroides</taxon>
    </lineage>
</organism>
<keyword evidence="5" id="KW-1185">Reference proteome</keyword>
<gene>
    <name evidence="4" type="ORF">MSTE_02438</name>
</gene>
<dbReference type="InterPro" id="IPR036271">
    <property type="entry name" value="Tet_transcr_reg_TetR-rel_C_sf"/>
</dbReference>
<dbReference type="InterPro" id="IPR001647">
    <property type="entry name" value="HTH_TetR"/>
</dbReference>
<evidence type="ECO:0000313" key="4">
    <source>
        <dbReference type="EMBL" id="BAX97750.1"/>
    </source>
</evidence>
<dbReference type="InterPro" id="IPR009057">
    <property type="entry name" value="Homeodomain-like_sf"/>
</dbReference>
<dbReference type="Gene3D" id="1.10.357.10">
    <property type="entry name" value="Tetracycline Repressor, domain 2"/>
    <property type="match status" value="1"/>
</dbReference>
<name>A0A1Z4EXP7_9MYCO</name>